<keyword evidence="2" id="KW-1185">Reference proteome</keyword>
<accession>A0A9Q1DDG1</accession>
<proteinExistence type="predicted"/>
<organism evidence="1 2">
    <name type="scientific">Conger conger</name>
    <name type="common">Conger eel</name>
    <name type="synonym">Muraena conger</name>
    <dbReference type="NCBI Taxonomy" id="82655"/>
    <lineage>
        <taxon>Eukaryota</taxon>
        <taxon>Metazoa</taxon>
        <taxon>Chordata</taxon>
        <taxon>Craniata</taxon>
        <taxon>Vertebrata</taxon>
        <taxon>Euteleostomi</taxon>
        <taxon>Actinopterygii</taxon>
        <taxon>Neopterygii</taxon>
        <taxon>Teleostei</taxon>
        <taxon>Anguilliformes</taxon>
        <taxon>Congridae</taxon>
        <taxon>Conger</taxon>
    </lineage>
</organism>
<gene>
    <name evidence="1" type="ORF">COCON_G00150630</name>
</gene>
<sequence length="75" mass="8201">MFPQANIAISTLLPHSDCPAGLINNIKQSISSNCATMPSVTIIPHPALSHDHLYDQVHLNQEGVRLFARDLREAA</sequence>
<name>A0A9Q1DDG1_CONCO</name>
<reference evidence="1" key="1">
    <citation type="journal article" date="2023" name="Science">
        <title>Genome structures resolve the early diversification of teleost fishes.</title>
        <authorList>
            <person name="Parey E."/>
            <person name="Louis A."/>
            <person name="Montfort J."/>
            <person name="Bouchez O."/>
            <person name="Roques C."/>
            <person name="Iampietro C."/>
            <person name="Lluch J."/>
            <person name="Castinel A."/>
            <person name="Donnadieu C."/>
            <person name="Desvignes T."/>
            <person name="Floi Bucao C."/>
            <person name="Jouanno E."/>
            <person name="Wen M."/>
            <person name="Mejri S."/>
            <person name="Dirks R."/>
            <person name="Jansen H."/>
            <person name="Henkel C."/>
            <person name="Chen W.J."/>
            <person name="Zahm M."/>
            <person name="Cabau C."/>
            <person name="Klopp C."/>
            <person name="Thompson A.W."/>
            <person name="Robinson-Rechavi M."/>
            <person name="Braasch I."/>
            <person name="Lecointre G."/>
            <person name="Bobe J."/>
            <person name="Postlethwait J.H."/>
            <person name="Berthelot C."/>
            <person name="Roest Crollius H."/>
            <person name="Guiguen Y."/>
        </authorList>
    </citation>
    <scope>NUCLEOTIDE SEQUENCE</scope>
    <source>
        <strain evidence="1">Concon-B</strain>
    </source>
</reference>
<comment type="caution">
    <text evidence="1">The sequence shown here is derived from an EMBL/GenBank/DDBJ whole genome shotgun (WGS) entry which is preliminary data.</text>
</comment>
<dbReference type="SUPFAM" id="SSF52266">
    <property type="entry name" value="SGNH hydrolase"/>
    <property type="match status" value="1"/>
</dbReference>
<evidence type="ECO:0000313" key="2">
    <source>
        <dbReference type="Proteomes" id="UP001152803"/>
    </source>
</evidence>
<dbReference type="EMBL" id="JAFJMO010000010">
    <property type="protein sequence ID" value="KAJ8265964.1"/>
    <property type="molecule type" value="Genomic_DNA"/>
</dbReference>
<dbReference type="AlphaFoldDB" id="A0A9Q1DDG1"/>
<dbReference type="Proteomes" id="UP001152803">
    <property type="component" value="Unassembled WGS sequence"/>
</dbReference>
<protein>
    <submittedName>
        <fullName evidence="1">Uncharacterized protein</fullName>
    </submittedName>
</protein>
<dbReference type="OrthoDB" id="8962606at2759"/>
<evidence type="ECO:0000313" key="1">
    <source>
        <dbReference type="EMBL" id="KAJ8265964.1"/>
    </source>
</evidence>